<evidence type="ECO:0000313" key="1">
    <source>
        <dbReference type="EMBL" id="MYM65428.1"/>
    </source>
</evidence>
<reference evidence="1 2" key="1">
    <citation type="submission" date="2019-12" db="EMBL/GenBank/DDBJ databases">
        <title>Novel species isolated from a subtropical stream in China.</title>
        <authorList>
            <person name="Lu H."/>
        </authorList>
    </citation>
    <scope>NUCLEOTIDE SEQUENCE [LARGE SCALE GENOMIC DNA]</scope>
    <source>
        <strain evidence="1 2">FT55W</strain>
    </source>
</reference>
<protein>
    <submittedName>
        <fullName evidence="1">Uncharacterized protein</fullName>
    </submittedName>
</protein>
<dbReference type="Proteomes" id="UP000450012">
    <property type="component" value="Unassembled WGS sequence"/>
</dbReference>
<dbReference type="EMBL" id="WWCK01000001">
    <property type="protein sequence ID" value="MYM65428.1"/>
    <property type="molecule type" value="Genomic_DNA"/>
</dbReference>
<proteinExistence type="predicted"/>
<dbReference type="AlphaFoldDB" id="A0A7X4GL14"/>
<dbReference type="RefSeq" id="WP_161012040.1">
    <property type="nucleotide sequence ID" value="NZ_WWCK01000001.1"/>
</dbReference>
<sequence>MNVIPPISITDAILTSSPVPEGVPTAYATGTTYAAGALVSVTGANGAFDCFASKKGGNVGNAPASSPAWWVFAGTTYNVYAAGATYALGWRVIDPASHQVYQSLMSGNVGNPLSDGEKWFLVGATNRWAMFDLLRNTRTIFGGTLSVVLTPVKRVSAIALLGLAATSVAVTVEVAGVVAYSKTVNLIRRDVRKWSEYLRRGFRTKESLALFDLPPYSNATITVAISNAFGNTECGSCVVGMAEYLGGVRYSAESDVLNFSKVKRDDDGNSELQPKPNIPKANLIVETDKSLIERLRQIRRDLDAKPVVWSGLDDSDHEYFEALLILGIYKRFAINLEKTITVTTLELEEV</sequence>
<gene>
    <name evidence="1" type="ORF">GTP45_01095</name>
</gene>
<comment type="caution">
    <text evidence="1">The sequence shown here is derived from an EMBL/GenBank/DDBJ whole genome shotgun (WGS) entry which is preliminary data.</text>
</comment>
<organism evidence="1 2">
    <name type="scientific">Duganella rivi</name>
    <dbReference type="NCBI Taxonomy" id="2666083"/>
    <lineage>
        <taxon>Bacteria</taxon>
        <taxon>Pseudomonadati</taxon>
        <taxon>Pseudomonadota</taxon>
        <taxon>Betaproteobacteria</taxon>
        <taxon>Burkholderiales</taxon>
        <taxon>Oxalobacteraceae</taxon>
        <taxon>Telluria group</taxon>
        <taxon>Duganella</taxon>
    </lineage>
</organism>
<name>A0A7X4GL14_9BURK</name>
<keyword evidence="2" id="KW-1185">Reference proteome</keyword>
<accession>A0A7X4GL14</accession>
<evidence type="ECO:0000313" key="2">
    <source>
        <dbReference type="Proteomes" id="UP000450012"/>
    </source>
</evidence>